<sequence>MLYLEDFLEVIENLPMEMRERFTDMREADLEVQNSNDALEERTKHFLKKCAQSSAKKEWKDEQFHKIKEDYKKVIEQSDEKVQIANQIYEMVDRHLRRLDVELSKFKMELEADHAGITEMLEKRSLELDNVPKENNPPREKRKYTHQSVTVEAKKQALRVPASVKHETLPYVSTQENIEYTESGSPGSLSNHSSSLGYNLGNVGAQSNAAIRAAATQAIAATHQQQQQGRRSTSLKASVEATKRQIIGHLSLNLCLPVANQQWQILHTTADHKE</sequence>
<gene>
    <name evidence="6" type="ORF">EB796_011004</name>
</gene>
<dbReference type="CDD" id="cd16858">
    <property type="entry name" value="ING_ING3_Yng2p"/>
    <property type="match status" value="1"/>
</dbReference>
<feature type="domain" description="Inhibitor of growth protein N-terminal histone-binding" evidence="5">
    <location>
        <begin position="3"/>
        <end position="106"/>
    </location>
</feature>
<evidence type="ECO:0000256" key="2">
    <source>
        <dbReference type="ARBA" id="ARBA00023015"/>
    </source>
</evidence>
<dbReference type="Proteomes" id="UP000593567">
    <property type="component" value="Unassembled WGS sequence"/>
</dbReference>
<dbReference type="OrthoDB" id="5411773at2759"/>
<feature type="region of interest" description="Disordered" evidence="4">
    <location>
        <begin position="128"/>
        <end position="148"/>
    </location>
</feature>
<dbReference type="PANTHER" id="PTHR10333">
    <property type="entry name" value="INHIBITOR OF GROWTH PROTEIN"/>
    <property type="match status" value="1"/>
</dbReference>
<keyword evidence="1" id="KW-0156">Chromatin regulator</keyword>
<dbReference type="InterPro" id="IPR024610">
    <property type="entry name" value="ING_N_histone-binding"/>
</dbReference>
<keyword evidence="7" id="KW-1185">Reference proteome</keyword>
<evidence type="ECO:0000259" key="5">
    <source>
        <dbReference type="SMART" id="SM01408"/>
    </source>
</evidence>
<feature type="compositionally biased region" description="Basic and acidic residues" evidence="4">
    <location>
        <begin position="128"/>
        <end position="139"/>
    </location>
</feature>
<dbReference type="AlphaFoldDB" id="A0A7J7JXT1"/>
<keyword evidence="3" id="KW-0804">Transcription</keyword>
<proteinExistence type="predicted"/>
<organism evidence="6 7">
    <name type="scientific">Bugula neritina</name>
    <name type="common">Brown bryozoan</name>
    <name type="synonym">Sertularia neritina</name>
    <dbReference type="NCBI Taxonomy" id="10212"/>
    <lineage>
        <taxon>Eukaryota</taxon>
        <taxon>Metazoa</taxon>
        <taxon>Spiralia</taxon>
        <taxon>Lophotrochozoa</taxon>
        <taxon>Bryozoa</taxon>
        <taxon>Gymnolaemata</taxon>
        <taxon>Cheilostomatida</taxon>
        <taxon>Flustrina</taxon>
        <taxon>Buguloidea</taxon>
        <taxon>Bugulidae</taxon>
        <taxon>Bugula</taxon>
    </lineage>
</organism>
<dbReference type="SMART" id="SM01408">
    <property type="entry name" value="ING"/>
    <property type="match status" value="1"/>
</dbReference>
<dbReference type="InterPro" id="IPR028651">
    <property type="entry name" value="ING_fam"/>
</dbReference>
<evidence type="ECO:0000256" key="4">
    <source>
        <dbReference type="SAM" id="MobiDB-lite"/>
    </source>
</evidence>
<evidence type="ECO:0000256" key="1">
    <source>
        <dbReference type="ARBA" id="ARBA00022853"/>
    </source>
</evidence>
<reference evidence="6" key="1">
    <citation type="submission" date="2020-06" db="EMBL/GenBank/DDBJ databases">
        <title>Draft genome of Bugula neritina, a colonial animal packing powerful symbionts and potential medicines.</title>
        <authorList>
            <person name="Rayko M."/>
        </authorList>
    </citation>
    <scope>NUCLEOTIDE SEQUENCE [LARGE SCALE GENOMIC DNA]</scope>
    <source>
        <strain evidence="6">Kwan_BN1</strain>
    </source>
</reference>
<protein>
    <submittedName>
        <fullName evidence="6">ING3</fullName>
    </submittedName>
</protein>
<evidence type="ECO:0000313" key="7">
    <source>
        <dbReference type="Proteomes" id="UP000593567"/>
    </source>
</evidence>
<evidence type="ECO:0000313" key="6">
    <source>
        <dbReference type="EMBL" id="KAF6030705.1"/>
    </source>
</evidence>
<dbReference type="EMBL" id="VXIV02001680">
    <property type="protein sequence ID" value="KAF6030705.1"/>
    <property type="molecule type" value="Genomic_DNA"/>
</dbReference>
<dbReference type="Gene3D" id="6.10.140.1740">
    <property type="match status" value="1"/>
</dbReference>
<keyword evidence="2" id="KW-0805">Transcription regulation</keyword>
<dbReference type="Pfam" id="PF12998">
    <property type="entry name" value="ING"/>
    <property type="match status" value="1"/>
</dbReference>
<dbReference type="GO" id="GO:0035267">
    <property type="term" value="C:NuA4 histone acetyltransferase complex"/>
    <property type="evidence" value="ECO:0007669"/>
    <property type="project" value="TreeGrafter"/>
</dbReference>
<evidence type="ECO:0000256" key="3">
    <source>
        <dbReference type="ARBA" id="ARBA00023163"/>
    </source>
</evidence>
<dbReference type="GO" id="GO:0006325">
    <property type="term" value="P:chromatin organization"/>
    <property type="evidence" value="ECO:0007669"/>
    <property type="project" value="UniProtKB-KW"/>
</dbReference>
<accession>A0A7J7JXT1</accession>
<name>A0A7J7JXT1_BUGNE</name>
<comment type="caution">
    <text evidence="6">The sequence shown here is derived from an EMBL/GenBank/DDBJ whole genome shotgun (WGS) entry which is preliminary data.</text>
</comment>
<dbReference type="PANTHER" id="PTHR10333:SF103">
    <property type="entry name" value="INHIBITOR OF GROWTH PROTEIN 3"/>
    <property type="match status" value="1"/>
</dbReference>